<reference evidence="8" key="2">
    <citation type="submission" date="2020-05" db="UniProtKB">
        <authorList>
            <consortium name="EnsemblMetazoa"/>
        </authorList>
    </citation>
    <scope>IDENTIFICATION</scope>
    <source>
        <strain evidence="8">IAEA</strain>
    </source>
</reference>
<proteinExistence type="predicted"/>
<dbReference type="InterPro" id="IPR017921">
    <property type="entry name" value="Znf_CTCHY"/>
</dbReference>
<evidence type="ECO:0008006" key="10">
    <source>
        <dbReference type="Google" id="ProtNLM"/>
    </source>
</evidence>
<evidence type="ECO:0000256" key="4">
    <source>
        <dbReference type="PROSITE-ProRule" id="PRU00601"/>
    </source>
</evidence>
<evidence type="ECO:0000259" key="6">
    <source>
        <dbReference type="PROSITE" id="PS51266"/>
    </source>
</evidence>
<dbReference type="PROSITE" id="PS51266">
    <property type="entry name" value="ZF_CHY"/>
    <property type="match status" value="1"/>
</dbReference>
<dbReference type="PROSITE" id="PS50089">
    <property type="entry name" value="ZF_RING_2"/>
    <property type="match status" value="1"/>
</dbReference>
<dbReference type="CDD" id="cd16464">
    <property type="entry name" value="RING-H2_Pirh2-like"/>
    <property type="match status" value="1"/>
</dbReference>
<keyword evidence="3" id="KW-0862">Zinc</keyword>
<name>A0A1B0BBS5_9MUSC</name>
<dbReference type="GO" id="GO:0006511">
    <property type="term" value="P:ubiquitin-dependent protein catabolic process"/>
    <property type="evidence" value="ECO:0007669"/>
    <property type="project" value="TreeGrafter"/>
</dbReference>
<evidence type="ECO:0000256" key="1">
    <source>
        <dbReference type="ARBA" id="ARBA00022723"/>
    </source>
</evidence>
<evidence type="ECO:0000313" key="8">
    <source>
        <dbReference type="EnsemblMetazoa" id="GPPI025102-PA"/>
    </source>
</evidence>
<reference evidence="9" key="1">
    <citation type="submission" date="2015-01" db="EMBL/GenBank/DDBJ databases">
        <authorList>
            <person name="Aksoy S."/>
            <person name="Warren W."/>
            <person name="Wilson R.K."/>
        </authorList>
    </citation>
    <scope>NUCLEOTIDE SEQUENCE [LARGE SCALE GENOMIC DNA]</scope>
    <source>
        <strain evidence="9">IAEA</strain>
    </source>
</reference>
<evidence type="ECO:0000259" key="5">
    <source>
        <dbReference type="PROSITE" id="PS50089"/>
    </source>
</evidence>
<dbReference type="Pfam" id="PF14599">
    <property type="entry name" value="zinc_ribbon_6"/>
    <property type="match status" value="1"/>
</dbReference>
<dbReference type="GO" id="GO:0008270">
    <property type="term" value="F:zinc ion binding"/>
    <property type="evidence" value="ECO:0007669"/>
    <property type="project" value="UniProtKB-KW"/>
</dbReference>
<dbReference type="Gene3D" id="2.20.28.10">
    <property type="match status" value="1"/>
</dbReference>
<dbReference type="SUPFAM" id="SSF57850">
    <property type="entry name" value="RING/U-box"/>
    <property type="match status" value="1"/>
</dbReference>
<feature type="domain" description="CTCHY-type" evidence="7">
    <location>
        <begin position="183"/>
        <end position="247"/>
    </location>
</feature>
<dbReference type="InterPro" id="IPR037274">
    <property type="entry name" value="Znf_CHY_sf"/>
</dbReference>
<dbReference type="PROSITE" id="PS51270">
    <property type="entry name" value="ZF_CTCHY"/>
    <property type="match status" value="1"/>
</dbReference>
<dbReference type="PANTHER" id="PTHR21319:SF53">
    <property type="entry name" value="RING FINGER AND CHY ZINC FINGER DOMAIN-CONTAINING PROTEIN 1"/>
    <property type="match status" value="1"/>
</dbReference>
<dbReference type="EMBL" id="JXJN01011619">
    <property type="status" value="NOT_ANNOTATED_CDS"/>
    <property type="molecule type" value="Genomic_DNA"/>
</dbReference>
<dbReference type="GO" id="GO:0061630">
    <property type="term" value="F:ubiquitin protein ligase activity"/>
    <property type="evidence" value="ECO:0007669"/>
    <property type="project" value="TreeGrafter"/>
</dbReference>
<evidence type="ECO:0000256" key="3">
    <source>
        <dbReference type="ARBA" id="ARBA00022833"/>
    </source>
</evidence>
<organism evidence="8 9">
    <name type="scientific">Glossina palpalis gambiensis</name>
    <dbReference type="NCBI Taxonomy" id="67801"/>
    <lineage>
        <taxon>Eukaryota</taxon>
        <taxon>Metazoa</taxon>
        <taxon>Ecdysozoa</taxon>
        <taxon>Arthropoda</taxon>
        <taxon>Hexapoda</taxon>
        <taxon>Insecta</taxon>
        <taxon>Pterygota</taxon>
        <taxon>Neoptera</taxon>
        <taxon>Endopterygota</taxon>
        <taxon>Diptera</taxon>
        <taxon>Brachycera</taxon>
        <taxon>Muscomorpha</taxon>
        <taxon>Hippoboscoidea</taxon>
        <taxon>Glossinidae</taxon>
        <taxon>Glossina</taxon>
    </lineage>
</organism>
<keyword evidence="2 4" id="KW-0863">Zinc-finger</keyword>
<dbReference type="SUPFAM" id="SSF161219">
    <property type="entry name" value="CHY zinc finger-like"/>
    <property type="match status" value="1"/>
</dbReference>
<dbReference type="EnsemblMetazoa" id="GPPI025102-RA">
    <property type="protein sequence ID" value="GPPI025102-PA"/>
    <property type="gene ID" value="GPPI025102"/>
</dbReference>
<dbReference type="PANTHER" id="PTHR21319">
    <property type="entry name" value="RING FINGER AND CHY ZINC FINGER DOMAIN-CONTAINING PROTEIN 1"/>
    <property type="match status" value="1"/>
</dbReference>
<dbReference type="Pfam" id="PF13639">
    <property type="entry name" value="zf-RING_2"/>
    <property type="match status" value="1"/>
</dbReference>
<sequence>SSTFILSTLLIPPKLYSFADKFSSAGCAIRIQLSHSAEQAYKSEVNRIASSSSTLSTVSSERRRPTMLRKSLSTPSLRFIGDSNVSVKTSSLIDDQYHQRAEEDDQKTNSSENAPMQADGCVHYKRFCLFVTPCCKKFYKCRFCHDENESHHFDRKTLTELICAECNARQKVQERCQNCGTLFGKYTCLICNLFDDLDKQQYHCAECGICRIGGRENFFHCKVCNMCLPMQMKTQGHRCIENISRSHCPVCLGDIHTSRIPCHIPYCGHLLHGTCFDQLLEFGHYTCPVCQMSLIDMTTLWEYLDIQAKLIPTPEKYEKERFHIFCNDCHKTSKAKFHFIGLKCCYCGAYNTTQNVQKRLSLVADGRSTA</sequence>
<keyword evidence="1" id="KW-0479">Metal-binding</keyword>
<evidence type="ECO:0000259" key="7">
    <source>
        <dbReference type="PROSITE" id="PS51270"/>
    </source>
</evidence>
<feature type="domain" description="RING-type" evidence="5">
    <location>
        <begin position="248"/>
        <end position="291"/>
    </location>
</feature>
<dbReference type="GO" id="GO:0016567">
    <property type="term" value="P:protein ubiquitination"/>
    <property type="evidence" value="ECO:0007669"/>
    <property type="project" value="TreeGrafter"/>
</dbReference>
<dbReference type="SUPFAM" id="SSF161245">
    <property type="entry name" value="Zinc hairpin stack"/>
    <property type="match status" value="1"/>
</dbReference>
<dbReference type="InterPro" id="IPR037275">
    <property type="entry name" value="Znf_CTCHY_sf"/>
</dbReference>
<dbReference type="AlphaFoldDB" id="A0A1B0BBS5"/>
<dbReference type="InterPro" id="IPR013083">
    <property type="entry name" value="Znf_RING/FYVE/PHD"/>
</dbReference>
<protein>
    <recommendedName>
        <fullName evidence="10">RING finger and CHY zinc finger domain-containing protein 1</fullName>
    </recommendedName>
</protein>
<dbReference type="Gene3D" id="3.30.40.10">
    <property type="entry name" value="Zinc/RING finger domain, C3HC4 (zinc finger)"/>
    <property type="match status" value="1"/>
</dbReference>
<dbReference type="InterPro" id="IPR039512">
    <property type="entry name" value="RCHY1_zinc-ribbon"/>
</dbReference>
<dbReference type="VEuPathDB" id="VectorBase:GPPI025102"/>
<feature type="domain" description="CHY-type" evidence="6">
    <location>
        <begin position="114"/>
        <end position="181"/>
    </location>
</feature>
<dbReference type="STRING" id="67801.A0A1B0BBS5"/>
<dbReference type="InterPro" id="IPR008913">
    <property type="entry name" value="Znf_CHY"/>
</dbReference>
<accession>A0A1B0BBS5</accession>
<dbReference type="InterPro" id="IPR001841">
    <property type="entry name" value="Znf_RING"/>
</dbReference>
<keyword evidence="9" id="KW-1185">Reference proteome</keyword>
<evidence type="ECO:0000313" key="9">
    <source>
        <dbReference type="Proteomes" id="UP000092460"/>
    </source>
</evidence>
<evidence type="ECO:0000256" key="2">
    <source>
        <dbReference type="ARBA" id="ARBA00022771"/>
    </source>
</evidence>
<dbReference type="Pfam" id="PF05495">
    <property type="entry name" value="zf-CHY"/>
    <property type="match status" value="1"/>
</dbReference>
<dbReference type="GO" id="GO:0005634">
    <property type="term" value="C:nucleus"/>
    <property type="evidence" value="ECO:0007669"/>
    <property type="project" value="TreeGrafter"/>
</dbReference>
<dbReference type="Proteomes" id="UP000092460">
    <property type="component" value="Unassembled WGS sequence"/>
</dbReference>